<accession>A0A6A2W2R5</accession>
<evidence type="ECO:0000313" key="2">
    <source>
        <dbReference type="Proteomes" id="UP000440041"/>
    </source>
</evidence>
<dbReference type="OrthoDB" id="3174959at2"/>
<evidence type="ECO:0000313" key="1">
    <source>
        <dbReference type="EMBL" id="KAB8296596.1"/>
    </source>
</evidence>
<keyword evidence="2" id="KW-1185">Reference proteome</keyword>
<comment type="caution">
    <text evidence="1">The sequence shown here is derived from an EMBL/GenBank/DDBJ whole genome shotgun (WGS) entry which is preliminary data.</text>
</comment>
<gene>
    <name evidence="1" type="ORF">DSM100238_1359</name>
</gene>
<dbReference type="Proteomes" id="UP000440041">
    <property type="component" value="Unassembled WGS sequence"/>
</dbReference>
<reference evidence="1 2" key="1">
    <citation type="submission" date="2019-09" db="EMBL/GenBank/DDBJ databases">
        <title>Characterization of the phylogenetic diversity of two novel species belonging to the genus Bifidobacterium: Bifidobacterium cebidarum sp. nov. and Bifidobacterium leontopitheci sp. nov.</title>
        <authorList>
            <person name="Lugli G.A."/>
            <person name="Duranti S."/>
            <person name="Milani C."/>
            <person name="Turroni F."/>
            <person name="Ventura M."/>
        </authorList>
    </citation>
    <scope>NUCLEOTIDE SEQUENCE [LARGE SCALE GENOMIC DNA]</scope>
    <source>
        <strain evidence="1 2">DSM 100238</strain>
    </source>
</reference>
<organism evidence="1 2">
    <name type="scientific">Bifidobacterium apri</name>
    <dbReference type="NCBI Taxonomy" id="1769423"/>
    <lineage>
        <taxon>Bacteria</taxon>
        <taxon>Bacillati</taxon>
        <taxon>Actinomycetota</taxon>
        <taxon>Actinomycetes</taxon>
        <taxon>Bifidobacteriales</taxon>
        <taxon>Bifidobacteriaceae</taxon>
        <taxon>Bifidobacterium</taxon>
    </lineage>
</organism>
<protein>
    <submittedName>
        <fullName evidence="1">Uncharacterized protein</fullName>
    </submittedName>
</protein>
<dbReference type="EMBL" id="WBSO01000011">
    <property type="protein sequence ID" value="KAB8296596.1"/>
    <property type="molecule type" value="Genomic_DNA"/>
</dbReference>
<sequence>MHQVKYSKLVHSGATQTELREQLVGGDATTITMCDPKNIKETESDAVRFRGMGFSVFMRSCTISESSGQE</sequence>
<dbReference type="RefSeq" id="WP_152355924.1">
    <property type="nucleotide sequence ID" value="NZ_JBKZAQ010000009.1"/>
</dbReference>
<name>A0A6A2W2R5_9BIFI</name>
<dbReference type="AlphaFoldDB" id="A0A6A2W2R5"/>
<proteinExistence type="predicted"/>